<dbReference type="PANTHER" id="PTHR42811">
    <property type="entry name" value="SERINE ACETYLTRANSFERASE"/>
    <property type="match status" value="1"/>
</dbReference>
<evidence type="ECO:0000256" key="6">
    <source>
        <dbReference type="ARBA" id="ARBA00022490"/>
    </source>
</evidence>
<dbReference type="GO" id="GO:0005737">
    <property type="term" value="C:cytoplasm"/>
    <property type="evidence" value="ECO:0007669"/>
    <property type="project" value="UniProtKB-SubCell"/>
</dbReference>
<keyword evidence="11 14" id="KW-0012">Acyltransferase</keyword>
<evidence type="ECO:0000256" key="11">
    <source>
        <dbReference type="ARBA" id="ARBA00023315"/>
    </source>
</evidence>
<evidence type="ECO:0000259" key="13">
    <source>
        <dbReference type="SMART" id="SM00971"/>
    </source>
</evidence>
<feature type="domain" description="Serine acetyltransferase N-terminal" evidence="13">
    <location>
        <begin position="14"/>
        <end position="118"/>
    </location>
</feature>
<dbReference type="AlphaFoldDB" id="C7BSD4"/>
<evidence type="ECO:0000256" key="10">
    <source>
        <dbReference type="ARBA" id="ARBA00023192"/>
    </source>
</evidence>
<keyword evidence="10" id="KW-0198">Cysteine biosynthesis</keyword>
<dbReference type="GO" id="GO:0006535">
    <property type="term" value="P:cysteine biosynthetic process from serine"/>
    <property type="evidence" value="ECO:0007669"/>
    <property type="project" value="InterPro"/>
</dbReference>
<dbReference type="InterPro" id="IPR053376">
    <property type="entry name" value="Serine_acetyltransferase"/>
</dbReference>
<evidence type="ECO:0000256" key="3">
    <source>
        <dbReference type="ARBA" id="ARBA00007274"/>
    </source>
</evidence>
<dbReference type="Gene3D" id="1.10.3130.10">
    <property type="entry name" value="serine acetyltransferase, domain 1"/>
    <property type="match status" value="1"/>
</dbReference>
<dbReference type="Pfam" id="PF06426">
    <property type="entry name" value="SATase_N"/>
    <property type="match status" value="1"/>
</dbReference>
<proteinExistence type="inferred from homology"/>
<keyword evidence="6" id="KW-0963">Cytoplasm</keyword>
<keyword evidence="7" id="KW-0028">Amino-acid biosynthesis</keyword>
<evidence type="ECO:0000256" key="8">
    <source>
        <dbReference type="ARBA" id="ARBA00022679"/>
    </source>
</evidence>
<evidence type="ECO:0000256" key="7">
    <source>
        <dbReference type="ARBA" id="ARBA00022605"/>
    </source>
</evidence>
<dbReference type="GO" id="GO:0009001">
    <property type="term" value="F:serine O-acetyltransferase activity"/>
    <property type="evidence" value="ECO:0007669"/>
    <property type="project" value="UniProtKB-EC"/>
</dbReference>
<evidence type="ECO:0000256" key="4">
    <source>
        <dbReference type="ARBA" id="ARBA00013266"/>
    </source>
</evidence>
<dbReference type="InterPro" id="IPR011004">
    <property type="entry name" value="Trimer_LpxA-like_sf"/>
</dbReference>
<dbReference type="UniPathway" id="UPA00136">
    <property type="reaction ID" value="UER00199"/>
</dbReference>
<dbReference type="SUPFAM" id="SSF51161">
    <property type="entry name" value="Trimeric LpxA-like enzymes"/>
    <property type="match status" value="1"/>
</dbReference>
<evidence type="ECO:0000256" key="9">
    <source>
        <dbReference type="ARBA" id="ARBA00022737"/>
    </source>
</evidence>
<reference evidence="14 15" key="1">
    <citation type="journal article" date="2009" name="BMC Genomics">
        <title>Comparative genomics of the emerging human pathogen Photorhabdus asymbiotica with the insect pathogen Photorhabdus luminescens.</title>
        <authorList>
            <person name="Wilkinson P."/>
            <person name="Waterfield N.R."/>
            <person name="Crossman L."/>
            <person name="Corton C."/>
            <person name="Sanchez-Contreras M."/>
            <person name="Vlisidou I."/>
            <person name="Barron A."/>
            <person name="Bignell A."/>
            <person name="Clark L."/>
            <person name="Ormond D."/>
            <person name="Mayho M."/>
            <person name="Bason N."/>
            <person name="Smith F."/>
            <person name="Simmonds M."/>
            <person name="Churcher C."/>
            <person name="Harris D."/>
            <person name="Thompson N.R."/>
            <person name="Quail M."/>
            <person name="Parkhill J."/>
            <person name="ffrench-Constant R.H."/>
        </authorList>
    </citation>
    <scope>NUCLEOTIDE SEQUENCE [LARGE SCALE GENOMIC DNA]</scope>
    <source>
        <strain evidence="15">ATCC 43949 / 3105-77</strain>
    </source>
</reference>
<dbReference type="Proteomes" id="UP000002747">
    <property type="component" value="Chromosome"/>
</dbReference>
<evidence type="ECO:0000313" key="14">
    <source>
        <dbReference type="EMBL" id="CAQ86432.1"/>
    </source>
</evidence>
<gene>
    <name evidence="14" type="primary">cysE</name>
    <name evidence="14" type="ordered locus">PAU_04345</name>
</gene>
<dbReference type="STRING" id="291112.PAU_04345"/>
<dbReference type="NCBIfam" id="TIGR01172">
    <property type="entry name" value="cysE"/>
    <property type="match status" value="1"/>
</dbReference>
<dbReference type="Pfam" id="PF00132">
    <property type="entry name" value="Hexapep"/>
    <property type="match status" value="1"/>
</dbReference>
<dbReference type="InterPro" id="IPR018357">
    <property type="entry name" value="Hexapep_transf_CS"/>
</dbReference>
<dbReference type="EC" id="2.3.1.30" evidence="4"/>
<dbReference type="InterPro" id="IPR042122">
    <property type="entry name" value="Ser_AcTrfase_N_sf"/>
</dbReference>
<keyword evidence="9" id="KW-0677">Repeat</keyword>
<dbReference type="Gene3D" id="2.160.10.10">
    <property type="entry name" value="Hexapeptide repeat proteins"/>
    <property type="match status" value="1"/>
</dbReference>
<dbReference type="PROSITE" id="PS00101">
    <property type="entry name" value="HEXAPEP_TRANSFERASES"/>
    <property type="match status" value="1"/>
</dbReference>
<dbReference type="InterPro" id="IPR010493">
    <property type="entry name" value="Ser_AcTrfase_N"/>
</dbReference>
<dbReference type="FunFam" id="2.160.10.10:FF:000002">
    <property type="entry name" value="Serine acetyltransferase"/>
    <property type="match status" value="1"/>
</dbReference>
<accession>C7BSD4</accession>
<evidence type="ECO:0000256" key="5">
    <source>
        <dbReference type="ARBA" id="ARBA00018522"/>
    </source>
</evidence>
<dbReference type="FunFam" id="1.10.3130.10:FF:000001">
    <property type="entry name" value="Acetyltransferase"/>
    <property type="match status" value="1"/>
</dbReference>
<comment type="subcellular location">
    <subcellularLocation>
        <location evidence="1">Cytoplasm</location>
    </subcellularLocation>
</comment>
<comment type="pathway">
    <text evidence="2">Amino-acid biosynthesis; L-cysteine biosynthesis; L-cysteine from L-serine: step 1/2.</text>
</comment>
<evidence type="ECO:0000313" key="15">
    <source>
        <dbReference type="Proteomes" id="UP000002747"/>
    </source>
</evidence>
<dbReference type="InterPro" id="IPR045304">
    <property type="entry name" value="LbH_SAT"/>
</dbReference>
<dbReference type="CDD" id="cd03354">
    <property type="entry name" value="LbH_SAT"/>
    <property type="match status" value="1"/>
</dbReference>
<dbReference type="eggNOG" id="COG1045">
    <property type="taxonomic scope" value="Bacteria"/>
</dbReference>
<evidence type="ECO:0000256" key="12">
    <source>
        <dbReference type="ARBA" id="ARBA00049486"/>
    </source>
</evidence>
<dbReference type="KEGG" id="pay:PAU_04345"/>
<dbReference type="NCBIfam" id="NF041874">
    <property type="entry name" value="EPS_EpsC"/>
    <property type="match status" value="1"/>
</dbReference>
<protein>
    <recommendedName>
        <fullName evidence="5">Serine acetyltransferase</fullName>
        <ecNumber evidence="4">2.3.1.30</ecNumber>
    </recommendedName>
</protein>
<comment type="similarity">
    <text evidence="3">Belongs to the transferase hexapeptide repeat family.</text>
</comment>
<evidence type="ECO:0000256" key="2">
    <source>
        <dbReference type="ARBA" id="ARBA00004876"/>
    </source>
</evidence>
<dbReference type="NCBIfam" id="NF008349">
    <property type="entry name" value="PRK11132.1"/>
    <property type="match status" value="1"/>
</dbReference>
<name>C7BSD4_PHOAA</name>
<dbReference type="SMART" id="SM00971">
    <property type="entry name" value="SATase_N"/>
    <property type="match status" value="1"/>
</dbReference>
<organism evidence="14 15">
    <name type="scientific">Photorhabdus asymbiotica subsp. asymbiotica (strain ATCC 43949 / 3105-77)</name>
    <name type="common">Xenorhabdus luminescens (strain 2)</name>
    <dbReference type="NCBI Taxonomy" id="553480"/>
    <lineage>
        <taxon>Bacteria</taxon>
        <taxon>Pseudomonadati</taxon>
        <taxon>Pseudomonadota</taxon>
        <taxon>Gammaproteobacteria</taxon>
        <taxon>Enterobacterales</taxon>
        <taxon>Morganellaceae</taxon>
        <taxon>Photorhabdus</taxon>
    </lineage>
</organism>
<sequence>MRVNIMSLEELDEVWKNIKTEARALAECEPMLASFFHATLLKHENLGSALSYMLANKLATPIMPAIAVREIVEEAYGSDQQMIVSAARDIIAVRLRDPAVDKYSTPLLYLKGFHALQAYRIAHWIWGEGRKALAIYLQNQISMSFGVDIHPAAKIGCGIMLDHATGIVIGETAVVENDVSILQSVTLGGTGKSGGDRHPKVREGVMIGAGSKILGNIEIGRGAKIGAGSVVLRSVPPHTTAAGVPARIVGKPESEKPSLDMNQHFNGINHGFEYGDGI</sequence>
<keyword evidence="8 14" id="KW-0808">Transferase</keyword>
<evidence type="ECO:0000256" key="1">
    <source>
        <dbReference type="ARBA" id="ARBA00004496"/>
    </source>
</evidence>
<comment type="catalytic activity">
    <reaction evidence="12">
        <text>L-serine + acetyl-CoA = O-acetyl-L-serine + CoA</text>
        <dbReference type="Rhea" id="RHEA:24560"/>
        <dbReference type="ChEBI" id="CHEBI:33384"/>
        <dbReference type="ChEBI" id="CHEBI:57287"/>
        <dbReference type="ChEBI" id="CHEBI:57288"/>
        <dbReference type="ChEBI" id="CHEBI:58340"/>
        <dbReference type="EC" id="2.3.1.30"/>
    </reaction>
</comment>
<dbReference type="InterPro" id="IPR001451">
    <property type="entry name" value="Hexapep"/>
</dbReference>
<dbReference type="EMBL" id="FM162591">
    <property type="protein sequence ID" value="CAQ86432.1"/>
    <property type="molecule type" value="Genomic_DNA"/>
</dbReference>
<dbReference type="InterPro" id="IPR005881">
    <property type="entry name" value="Ser_O-AcTrfase"/>
</dbReference>